<dbReference type="InterPro" id="IPR050723">
    <property type="entry name" value="CFA/CMAS"/>
</dbReference>
<dbReference type="PANTHER" id="PTHR43667:SF2">
    <property type="entry name" value="FATTY ACID C-METHYL TRANSFERASE"/>
    <property type="match status" value="1"/>
</dbReference>
<dbReference type="GO" id="GO:0008168">
    <property type="term" value="F:methyltransferase activity"/>
    <property type="evidence" value="ECO:0007669"/>
    <property type="project" value="UniProtKB-KW"/>
</dbReference>
<dbReference type="Pfam" id="PF13649">
    <property type="entry name" value="Methyltransf_25"/>
    <property type="match status" value="1"/>
</dbReference>
<proteinExistence type="predicted"/>
<dbReference type="InterPro" id="IPR041698">
    <property type="entry name" value="Methyltransf_25"/>
</dbReference>
<keyword evidence="3" id="KW-0489">Methyltransferase</keyword>
<dbReference type="CDD" id="cd02440">
    <property type="entry name" value="AdoMet_MTases"/>
    <property type="match status" value="1"/>
</dbReference>
<dbReference type="AlphaFoldDB" id="A0A328F7G1"/>
<sequence length="288" mass="32750">MNLFPLQNQTVWKDLWQKELKNDPETKESQDHIKKWDQRAPSFDKRTVSPEAVLRKERIFSMLENAGALQAGNRILDIGSGPGNWAIPMVEMGAEVVAVEPSGGMVKILREKMAARGIHSDQLRIDQRAWQDVDVEKEGLSGQFDLVFASMSPGVRDPETLNKAMKASRKFCYLSTFSGGGWRSCYNNLWQNITGQVLESSSWDFIYPFSYVYALGYRPQIDFNVWTHDRDETIDEAVENISFFVQGAVDVTPEIREKLKAHVTSQAVDGIFHQKQTICQGVMLWQIA</sequence>
<name>A0A328F7G1_9BACT</name>
<reference evidence="2 5" key="2">
    <citation type="submission" date="2019-02" db="EMBL/GenBank/DDBJ databases">
        <title>Complete genome sequence of Desulfobacter hydrogenophilus AcRS1.</title>
        <authorList>
            <person name="Marietou A."/>
            <person name="Lund M.B."/>
            <person name="Marshall I.P.G."/>
            <person name="Schreiber L."/>
            <person name="Jorgensen B."/>
        </authorList>
    </citation>
    <scope>NUCLEOTIDE SEQUENCE [LARGE SCALE GENOMIC DNA]</scope>
    <source>
        <strain evidence="2 5">AcRS1</strain>
    </source>
</reference>
<keyword evidence="5" id="KW-1185">Reference proteome</keyword>
<dbReference type="Proteomes" id="UP000248798">
    <property type="component" value="Unassembled WGS sequence"/>
</dbReference>
<protein>
    <submittedName>
        <fullName evidence="3">Class I SAM-dependent methyltransferase</fullName>
    </submittedName>
</protein>
<dbReference type="EMBL" id="CP036313">
    <property type="protein sequence ID" value="QBH12301.1"/>
    <property type="molecule type" value="Genomic_DNA"/>
</dbReference>
<organism evidence="3 4">
    <name type="scientific">Desulfobacter hydrogenophilus</name>
    <dbReference type="NCBI Taxonomy" id="2291"/>
    <lineage>
        <taxon>Bacteria</taxon>
        <taxon>Pseudomonadati</taxon>
        <taxon>Thermodesulfobacteriota</taxon>
        <taxon>Desulfobacteria</taxon>
        <taxon>Desulfobacterales</taxon>
        <taxon>Desulfobacteraceae</taxon>
        <taxon>Desulfobacter</taxon>
    </lineage>
</organism>
<dbReference type="SUPFAM" id="SSF53335">
    <property type="entry name" value="S-adenosyl-L-methionine-dependent methyltransferases"/>
    <property type="match status" value="1"/>
</dbReference>
<evidence type="ECO:0000313" key="2">
    <source>
        <dbReference type="EMBL" id="QBH12301.1"/>
    </source>
</evidence>
<dbReference type="PANTHER" id="PTHR43667">
    <property type="entry name" value="CYCLOPROPANE-FATTY-ACYL-PHOSPHOLIPID SYNTHASE"/>
    <property type="match status" value="1"/>
</dbReference>
<dbReference type="OrthoDB" id="9790700at2"/>
<gene>
    <name evidence="3" type="ORF">DO021_20675</name>
    <name evidence="2" type="ORF">EYB58_04840</name>
</gene>
<dbReference type="EMBL" id="QLNI01000062">
    <property type="protein sequence ID" value="RAM00146.1"/>
    <property type="molecule type" value="Genomic_DNA"/>
</dbReference>
<evidence type="ECO:0000313" key="4">
    <source>
        <dbReference type="Proteomes" id="UP000248798"/>
    </source>
</evidence>
<keyword evidence="3" id="KW-0808">Transferase</keyword>
<dbReference type="InterPro" id="IPR029063">
    <property type="entry name" value="SAM-dependent_MTases_sf"/>
</dbReference>
<dbReference type="Proteomes" id="UP000293902">
    <property type="component" value="Chromosome"/>
</dbReference>
<evidence type="ECO:0000259" key="1">
    <source>
        <dbReference type="Pfam" id="PF13649"/>
    </source>
</evidence>
<reference evidence="3 4" key="1">
    <citation type="submission" date="2018-06" db="EMBL/GenBank/DDBJ databases">
        <title>Complete Genome Sequence of Desulfobacter hydrogenophilus (DSM3380).</title>
        <authorList>
            <person name="Marietou A."/>
            <person name="Schreiber L."/>
            <person name="Marshall I."/>
            <person name="Jorgensen B."/>
        </authorList>
    </citation>
    <scope>NUCLEOTIDE SEQUENCE [LARGE SCALE GENOMIC DNA]</scope>
    <source>
        <strain evidence="3 4">DSM 3380</strain>
    </source>
</reference>
<evidence type="ECO:0000313" key="5">
    <source>
        <dbReference type="Proteomes" id="UP000293902"/>
    </source>
</evidence>
<feature type="domain" description="Methyltransferase" evidence="1">
    <location>
        <begin position="75"/>
        <end position="167"/>
    </location>
</feature>
<dbReference type="RefSeq" id="WP_111960210.1">
    <property type="nucleotide sequence ID" value="NZ_CP036313.1"/>
</dbReference>
<dbReference type="Gene3D" id="3.40.50.150">
    <property type="entry name" value="Vaccinia Virus protein VP39"/>
    <property type="match status" value="1"/>
</dbReference>
<dbReference type="GO" id="GO:0032259">
    <property type="term" value="P:methylation"/>
    <property type="evidence" value="ECO:0007669"/>
    <property type="project" value="UniProtKB-KW"/>
</dbReference>
<accession>A0A328F7G1</accession>
<evidence type="ECO:0000313" key="3">
    <source>
        <dbReference type="EMBL" id="RAM00146.1"/>
    </source>
</evidence>